<feature type="compositionally biased region" description="Polar residues" evidence="1">
    <location>
        <begin position="10"/>
        <end position="19"/>
    </location>
</feature>
<sequence>MESADVGSWSRRSLTTTAPSRWPHTTDHGGISFFFTLSKLFSIAAGCDILQNKAQCIELHHIHDSNTNCCSVSFGHANARRQGGVGQGDD</sequence>
<comment type="caution">
    <text evidence="2">The sequence shown here is derived from an EMBL/GenBank/DDBJ whole genome shotgun (WGS) entry which is preliminary data.</text>
</comment>
<reference evidence="2 3" key="1">
    <citation type="submission" date="2019-05" db="EMBL/GenBank/DDBJ databases">
        <title>Another draft genome of Portunus trituberculatus and its Hox gene families provides insights of decapod evolution.</title>
        <authorList>
            <person name="Jeong J.-H."/>
            <person name="Song I."/>
            <person name="Kim S."/>
            <person name="Choi T."/>
            <person name="Kim D."/>
            <person name="Ryu S."/>
            <person name="Kim W."/>
        </authorList>
    </citation>
    <scope>NUCLEOTIDE SEQUENCE [LARGE SCALE GENOMIC DNA]</scope>
    <source>
        <tissue evidence="2">Muscle</tissue>
    </source>
</reference>
<feature type="region of interest" description="Disordered" evidence="1">
    <location>
        <begin position="1"/>
        <end position="25"/>
    </location>
</feature>
<accession>A0A5B7H274</accession>
<name>A0A5B7H274_PORTR</name>
<proteinExistence type="predicted"/>
<protein>
    <submittedName>
        <fullName evidence="2">Uncharacterized protein</fullName>
    </submittedName>
</protein>
<dbReference type="EMBL" id="VSRR010020828">
    <property type="protein sequence ID" value="MPC63447.1"/>
    <property type="molecule type" value="Genomic_DNA"/>
</dbReference>
<evidence type="ECO:0000313" key="2">
    <source>
        <dbReference type="EMBL" id="MPC63447.1"/>
    </source>
</evidence>
<dbReference type="AlphaFoldDB" id="A0A5B7H274"/>
<evidence type="ECO:0000313" key="3">
    <source>
        <dbReference type="Proteomes" id="UP000324222"/>
    </source>
</evidence>
<gene>
    <name evidence="2" type="ORF">E2C01_057545</name>
</gene>
<evidence type="ECO:0000256" key="1">
    <source>
        <dbReference type="SAM" id="MobiDB-lite"/>
    </source>
</evidence>
<keyword evidence="3" id="KW-1185">Reference proteome</keyword>
<dbReference type="Proteomes" id="UP000324222">
    <property type="component" value="Unassembled WGS sequence"/>
</dbReference>
<organism evidence="2 3">
    <name type="scientific">Portunus trituberculatus</name>
    <name type="common">Swimming crab</name>
    <name type="synonym">Neptunus trituberculatus</name>
    <dbReference type="NCBI Taxonomy" id="210409"/>
    <lineage>
        <taxon>Eukaryota</taxon>
        <taxon>Metazoa</taxon>
        <taxon>Ecdysozoa</taxon>
        <taxon>Arthropoda</taxon>
        <taxon>Crustacea</taxon>
        <taxon>Multicrustacea</taxon>
        <taxon>Malacostraca</taxon>
        <taxon>Eumalacostraca</taxon>
        <taxon>Eucarida</taxon>
        <taxon>Decapoda</taxon>
        <taxon>Pleocyemata</taxon>
        <taxon>Brachyura</taxon>
        <taxon>Eubrachyura</taxon>
        <taxon>Portunoidea</taxon>
        <taxon>Portunidae</taxon>
        <taxon>Portuninae</taxon>
        <taxon>Portunus</taxon>
    </lineage>
</organism>